<evidence type="ECO:0000313" key="7">
    <source>
        <dbReference type="Proteomes" id="UP000185221"/>
    </source>
</evidence>
<evidence type="ECO:0000256" key="3">
    <source>
        <dbReference type="ARBA" id="ARBA00022989"/>
    </source>
</evidence>
<keyword evidence="4 5" id="KW-0472">Membrane</keyword>
<evidence type="ECO:0000313" key="6">
    <source>
        <dbReference type="EMBL" id="SIO03890.1"/>
    </source>
</evidence>
<keyword evidence="2 5" id="KW-0812">Transmembrane</keyword>
<keyword evidence="7" id="KW-1185">Reference proteome</keyword>
<dbReference type="AlphaFoldDB" id="A0A1N6G8M4"/>
<dbReference type="STRING" id="226505.SAMN05444394_3053"/>
<feature type="transmembrane region" description="Helical" evidence="5">
    <location>
        <begin position="6"/>
        <end position="22"/>
    </location>
</feature>
<protein>
    <submittedName>
        <fullName evidence="6">Protein-S-isoprenylcysteine O-methyltransferase Ste14</fullName>
    </submittedName>
</protein>
<feature type="transmembrane region" description="Helical" evidence="5">
    <location>
        <begin position="42"/>
        <end position="61"/>
    </location>
</feature>
<dbReference type="PANTHER" id="PTHR12714:SF24">
    <property type="entry name" value="SLR1182 PROTEIN"/>
    <property type="match status" value="1"/>
</dbReference>
<evidence type="ECO:0000256" key="1">
    <source>
        <dbReference type="ARBA" id="ARBA00004127"/>
    </source>
</evidence>
<keyword evidence="6" id="KW-0808">Transferase</keyword>
<feature type="transmembrane region" description="Helical" evidence="5">
    <location>
        <begin position="126"/>
        <end position="159"/>
    </location>
</feature>
<keyword evidence="3 5" id="KW-1133">Transmembrane helix</keyword>
<dbReference type="Pfam" id="PF04191">
    <property type="entry name" value="PEMT"/>
    <property type="match status" value="1"/>
</dbReference>
<sequence>MGYILLIFSWSIFYSTHSLFASAKLKRILKAQWAGSQKWYRLFYTIFSTLLFMGIMIQSLFIPVSKFLDQSDLMTYLGYMFATFGTILLVKSTKQIQLKQFLGISAQEKSPHLITTGLYGRVRHPLYLGLILIFLGYVLVSATYTALIHFSCLILYLPFGMYFEEKNLVDQFGKAYEEYQKKVPMIIPKWNKKRGPKPS</sequence>
<dbReference type="GO" id="GO:0008168">
    <property type="term" value="F:methyltransferase activity"/>
    <property type="evidence" value="ECO:0007669"/>
    <property type="project" value="UniProtKB-KW"/>
</dbReference>
<dbReference type="PANTHER" id="PTHR12714">
    <property type="entry name" value="PROTEIN-S ISOPRENYLCYSTEINE O-METHYLTRANSFERASE"/>
    <property type="match status" value="1"/>
</dbReference>
<dbReference type="RefSeq" id="WP_074225824.1">
    <property type="nucleotide sequence ID" value="NZ_FSRC01000002.1"/>
</dbReference>
<dbReference type="Gene3D" id="1.20.120.1630">
    <property type="match status" value="1"/>
</dbReference>
<dbReference type="GO" id="GO:0032259">
    <property type="term" value="P:methylation"/>
    <property type="evidence" value="ECO:0007669"/>
    <property type="project" value="UniProtKB-KW"/>
</dbReference>
<gene>
    <name evidence="6" type="ORF">SAMN05444394_3053</name>
</gene>
<dbReference type="OrthoDB" id="9809773at2"/>
<feature type="transmembrane region" description="Helical" evidence="5">
    <location>
        <begin position="73"/>
        <end position="90"/>
    </location>
</feature>
<accession>A0A1N6G8M4</accession>
<keyword evidence="6" id="KW-0489">Methyltransferase</keyword>
<proteinExistence type="predicted"/>
<organism evidence="6 7">
    <name type="scientific">Algoriphagus halophilus</name>
    <dbReference type="NCBI Taxonomy" id="226505"/>
    <lineage>
        <taxon>Bacteria</taxon>
        <taxon>Pseudomonadati</taxon>
        <taxon>Bacteroidota</taxon>
        <taxon>Cytophagia</taxon>
        <taxon>Cytophagales</taxon>
        <taxon>Cyclobacteriaceae</taxon>
        <taxon>Algoriphagus</taxon>
    </lineage>
</organism>
<dbReference type="EMBL" id="FSRC01000002">
    <property type="protein sequence ID" value="SIO03890.1"/>
    <property type="molecule type" value="Genomic_DNA"/>
</dbReference>
<dbReference type="InterPro" id="IPR007318">
    <property type="entry name" value="Phopholipid_MeTrfase"/>
</dbReference>
<comment type="subcellular location">
    <subcellularLocation>
        <location evidence="1">Endomembrane system</location>
        <topology evidence="1">Multi-pass membrane protein</topology>
    </subcellularLocation>
</comment>
<reference evidence="7" key="1">
    <citation type="submission" date="2016-11" db="EMBL/GenBank/DDBJ databases">
        <authorList>
            <person name="Varghese N."/>
            <person name="Submissions S."/>
        </authorList>
    </citation>
    <scope>NUCLEOTIDE SEQUENCE [LARGE SCALE GENOMIC DNA]</scope>
    <source>
        <strain evidence="7">DSM 15292</strain>
    </source>
</reference>
<evidence type="ECO:0000256" key="2">
    <source>
        <dbReference type="ARBA" id="ARBA00022692"/>
    </source>
</evidence>
<evidence type="ECO:0000256" key="5">
    <source>
        <dbReference type="SAM" id="Phobius"/>
    </source>
</evidence>
<dbReference type="GO" id="GO:0012505">
    <property type="term" value="C:endomembrane system"/>
    <property type="evidence" value="ECO:0007669"/>
    <property type="project" value="UniProtKB-SubCell"/>
</dbReference>
<dbReference type="Proteomes" id="UP000185221">
    <property type="component" value="Unassembled WGS sequence"/>
</dbReference>
<name>A0A1N6G8M4_9BACT</name>
<evidence type="ECO:0000256" key="4">
    <source>
        <dbReference type="ARBA" id="ARBA00023136"/>
    </source>
</evidence>